<sequence>MRGLALLLLLGLAWAQGGEERALARCVEVVRTLEVQALYREDGVVLVLLGRERPLLLVALEGGRPMPHAGPPRGRPLGKRPLPFLRELTLARFVAVGEKEYRCFILYRGRVVGVLRLAKDFSPLPLEGFSP</sequence>
<gene>
    <name evidence="1" type="ORF">A0O31_00655</name>
    <name evidence="2" type="ORF">TbrSNM41_04640</name>
</gene>
<evidence type="ECO:0000313" key="2">
    <source>
        <dbReference type="EMBL" id="BDG15730.1"/>
    </source>
</evidence>
<dbReference type="Proteomes" id="UP000831120">
    <property type="component" value="Chromosome"/>
</dbReference>
<proteinExistence type="predicted"/>
<protein>
    <submittedName>
        <fullName evidence="1">Uncharacterized protein</fullName>
    </submittedName>
</protein>
<evidence type="ECO:0000313" key="4">
    <source>
        <dbReference type="Proteomes" id="UP000831120"/>
    </source>
</evidence>
<reference evidence="1" key="2">
    <citation type="journal article" date="2017" name="Stand. Genomic Sci.">
        <title>Complete genome sequence of Thermus brockianus GE-1 reveals key enzymes of xylan/xylose metabolism.</title>
        <authorList>
            <person name="Schaefers C."/>
            <person name="Blank S."/>
            <person name="Wiebusch S."/>
            <person name="Elleuche S."/>
            <person name="Antranikian G."/>
        </authorList>
    </citation>
    <scope>NUCLEOTIDE SEQUENCE</scope>
    <source>
        <strain evidence="1">GE-1</strain>
    </source>
</reference>
<keyword evidence="4" id="KW-1185">Reference proteome</keyword>
<dbReference type="EMBL" id="AP025593">
    <property type="protein sequence ID" value="BDG15730.1"/>
    <property type="molecule type" value="Genomic_DNA"/>
</dbReference>
<name>A0A1J0LTQ8_THEBO</name>
<dbReference type="RefSeq" id="WP_071676651.1">
    <property type="nucleotide sequence ID" value="NZ_AP025593.1"/>
</dbReference>
<dbReference type="EMBL" id="CP016312">
    <property type="protein sequence ID" value="APD08845.1"/>
    <property type="molecule type" value="Genomic_DNA"/>
</dbReference>
<dbReference type="AlphaFoldDB" id="A0A1J0LTQ8"/>
<dbReference type="Proteomes" id="UP000182993">
    <property type="component" value="Chromosome"/>
</dbReference>
<evidence type="ECO:0000313" key="1">
    <source>
        <dbReference type="EMBL" id="APD08845.1"/>
    </source>
</evidence>
<organism evidence="1 3">
    <name type="scientific">Thermus brockianus</name>
    <dbReference type="NCBI Taxonomy" id="56956"/>
    <lineage>
        <taxon>Bacteria</taxon>
        <taxon>Thermotogati</taxon>
        <taxon>Deinococcota</taxon>
        <taxon>Deinococci</taxon>
        <taxon>Thermales</taxon>
        <taxon>Thermaceae</taxon>
        <taxon>Thermus</taxon>
    </lineage>
</organism>
<dbReference type="STRING" id="56956.A0O31_00655"/>
<dbReference type="KEGG" id="tbc:A0O31_00655"/>
<accession>A0A1J0LTQ8</accession>
<reference evidence="2 4" key="3">
    <citation type="journal article" date="2022" name="Microbiol. Resour. Announc.">
        <title>Complete Genome Sequences of Thermus Strains Isolated from Senami Hot Spring in Japan.</title>
        <authorList>
            <person name="Miyazaki K."/>
        </authorList>
    </citation>
    <scope>NUCLEOTIDE SEQUENCE [LARGE SCALE GENOMIC DNA]</scope>
    <source>
        <strain evidence="2 4">SNM4-1</strain>
    </source>
</reference>
<dbReference type="OrthoDB" id="33426at2"/>
<reference evidence="3" key="1">
    <citation type="submission" date="2016-06" db="EMBL/GenBank/DDBJ databases">
        <title>Whole genome sequencing of Thermus brockianus strain GE-1.</title>
        <authorList>
            <person name="Schaefers C."/>
            <person name="Blank S."/>
            <person name="Wiebusch S."/>
            <person name="Elleuche S."/>
            <person name="Antranikian G."/>
        </authorList>
    </citation>
    <scope>NUCLEOTIDE SEQUENCE [LARGE SCALE GENOMIC DNA]</scope>
    <source>
        <strain evidence="3">GE-1</strain>
    </source>
</reference>
<evidence type="ECO:0000313" key="3">
    <source>
        <dbReference type="Proteomes" id="UP000182993"/>
    </source>
</evidence>